<gene>
    <name evidence="2" type="ORF">IX84_06935</name>
</gene>
<reference evidence="2 3" key="1">
    <citation type="journal article" date="2014" name="Int. J. Syst. Evol. Microbiol.">
        <title>Phaeodactylibacter xiamenensis gen. nov., sp. nov., a member of the family Saprospiraceae isolated from the marine alga Phaeodactylum tricornutum.</title>
        <authorList>
            <person name="Chen Z.Jr."/>
            <person name="Lei X."/>
            <person name="Lai Q."/>
            <person name="Li Y."/>
            <person name="Zhang B."/>
            <person name="Zhang J."/>
            <person name="Zhang H."/>
            <person name="Yang L."/>
            <person name="Zheng W."/>
            <person name="Tian Y."/>
            <person name="Yu Z."/>
            <person name="Xu H.Jr."/>
            <person name="Zheng T."/>
        </authorList>
    </citation>
    <scope>NUCLEOTIDE SEQUENCE [LARGE SCALE GENOMIC DNA]</scope>
    <source>
        <strain evidence="2 3">KD52</strain>
    </source>
</reference>
<dbReference type="OrthoDB" id="252464at2"/>
<dbReference type="AlphaFoldDB" id="A0A098SCY9"/>
<protein>
    <recommendedName>
        <fullName evidence="1">AB hydrolase-1 domain-containing protein</fullName>
    </recommendedName>
</protein>
<evidence type="ECO:0000313" key="2">
    <source>
        <dbReference type="EMBL" id="KGE88852.1"/>
    </source>
</evidence>
<evidence type="ECO:0000313" key="3">
    <source>
        <dbReference type="Proteomes" id="UP000029736"/>
    </source>
</evidence>
<dbReference type="SUPFAM" id="SSF53474">
    <property type="entry name" value="alpha/beta-Hydrolases"/>
    <property type="match status" value="1"/>
</dbReference>
<dbReference type="Proteomes" id="UP000029736">
    <property type="component" value="Unassembled WGS sequence"/>
</dbReference>
<keyword evidence="3" id="KW-1185">Reference proteome</keyword>
<name>A0A098SCY9_9BACT</name>
<dbReference type="Pfam" id="PF00561">
    <property type="entry name" value="Abhydrolase_1"/>
    <property type="match status" value="1"/>
</dbReference>
<dbReference type="GO" id="GO:0016020">
    <property type="term" value="C:membrane"/>
    <property type="evidence" value="ECO:0007669"/>
    <property type="project" value="TreeGrafter"/>
</dbReference>
<proteinExistence type="predicted"/>
<dbReference type="STRING" id="1524460.IX84_06935"/>
<feature type="domain" description="AB hydrolase-1" evidence="1">
    <location>
        <begin position="21"/>
        <end position="113"/>
    </location>
</feature>
<accession>A0A098SCY9</accession>
<dbReference type="InterPro" id="IPR029058">
    <property type="entry name" value="AB_hydrolase_fold"/>
</dbReference>
<comment type="caution">
    <text evidence="2">The sequence shown here is derived from an EMBL/GenBank/DDBJ whole genome shotgun (WGS) entry which is preliminary data.</text>
</comment>
<dbReference type="InterPro" id="IPR050266">
    <property type="entry name" value="AB_hydrolase_sf"/>
</dbReference>
<evidence type="ECO:0000259" key="1">
    <source>
        <dbReference type="Pfam" id="PF00561"/>
    </source>
</evidence>
<dbReference type="EMBL" id="JPOS01000016">
    <property type="protein sequence ID" value="KGE88852.1"/>
    <property type="molecule type" value="Genomic_DNA"/>
</dbReference>
<dbReference type="InterPro" id="IPR000639">
    <property type="entry name" value="Epox_hydrolase-like"/>
</dbReference>
<dbReference type="InterPro" id="IPR000073">
    <property type="entry name" value="AB_hydrolase_1"/>
</dbReference>
<dbReference type="RefSeq" id="WP_044217791.1">
    <property type="nucleotide sequence ID" value="NZ_JBKAGJ010000001.1"/>
</dbReference>
<dbReference type="Gene3D" id="3.40.50.1820">
    <property type="entry name" value="alpha/beta hydrolase"/>
    <property type="match status" value="1"/>
</dbReference>
<dbReference type="GO" id="GO:0003824">
    <property type="term" value="F:catalytic activity"/>
    <property type="evidence" value="ECO:0007669"/>
    <property type="project" value="InterPro"/>
</dbReference>
<organism evidence="2 3">
    <name type="scientific">Phaeodactylibacter xiamenensis</name>
    <dbReference type="NCBI Taxonomy" id="1524460"/>
    <lineage>
        <taxon>Bacteria</taxon>
        <taxon>Pseudomonadati</taxon>
        <taxon>Bacteroidota</taxon>
        <taxon>Saprospiria</taxon>
        <taxon>Saprospirales</taxon>
        <taxon>Haliscomenobacteraceae</taxon>
        <taxon>Phaeodactylibacter</taxon>
    </lineage>
</organism>
<dbReference type="PRINTS" id="PR00412">
    <property type="entry name" value="EPOXHYDRLASE"/>
</dbReference>
<sequence length="269" mass="30114">MKKLRYEGQEMAYHAEGKGTPVVLLHGFCEDHKIWEEFQNDLREEPYQVIVIDLPGFGASDVVEGITIEGMARRVHALLQELGTGPAVLIGHSMGGYVGLAFARLFPEALLGLGLFHSHPYADEEEKKATRQKSVEFIQRQGHILFVKQLIPGLFADNFARSNTFLLEKLIYRAAKFPSEGIIAAQQAMINRQDETETLRQIQVPVLFIVGKMDSAIPAEKSIAQTHLPAVASIHILEKAGHMGQFEARKATQRYVRQFIAFCEEKANS</sequence>
<dbReference type="PANTHER" id="PTHR43798">
    <property type="entry name" value="MONOACYLGLYCEROL LIPASE"/>
    <property type="match status" value="1"/>
</dbReference>
<dbReference type="PRINTS" id="PR00111">
    <property type="entry name" value="ABHYDROLASE"/>
</dbReference>
<dbReference type="PANTHER" id="PTHR43798:SF33">
    <property type="entry name" value="HYDROLASE, PUTATIVE (AFU_ORTHOLOGUE AFUA_2G14860)-RELATED"/>
    <property type="match status" value="1"/>
</dbReference>